<dbReference type="PROSITE" id="PS00125">
    <property type="entry name" value="SER_THR_PHOSPHATASE"/>
    <property type="match status" value="1"/>
</dbReference>
<dbReference type="Gene3D" id="3.60.21.10">
    <property type="match status" value="1"/>
</dbReference>
<feature type="repeat" description="TPR" evidence="15">
    <location>
        <begin position="44"/>
        <end position="77"/>
    </location>
</feature>
<evidence type="ECO:0000256" key="9">
    <source>
        <dbReference type="ARBA" id="ARBA00023211"/>
    </source>
</evidence>
<dbReference type="GO" id="GO:0005634">
    <property type="term" value="C:nucleus"/>
    <property type="evidence" value="ECO:0007669"/>
    <property type="project" value="UniProtKB-SubCell"/>
</dbReference>
<evidence type="ECO:0000256" key="5">
    <source>
        <dbReference type="ARBA" id="ARBA00022723"/>
    </source>
</evidence>
<sequence length="468" mass="52669">MQPTTSQRPQSSTRKRAYTRMKLEEQGYAIDDCSKAIELDPNYVKAYYRRGLCQLSVFKPQDAVKDFRKALAIEPKNALAKTQLDATLKLIRRVEFEKAIDVGEQKSSVDRCREIITDGGCELDKDYTGPRLEEGGKISQRFVDEMLAYFKSGKTLPRRIVWDIVLACYDIVRSEPTMVEVNIEEGVTCDVIGDVHGQFYDVLHLLSLTGAPSEKHCLLFNGDFVDRGSWSMEVILTLMAYKWLYPHRMFLNRGNHETDQMNKMYGFQGECEKKSGELSYKLFTYVFTALPLATLVSATKPPRTTGGAILSSDGRKRFFVVHGGLFSKDGVTLDEIRKIDRHGKQPGNEGLMCELLWTDPQEANGRGPSKRGVGIAFGPDVTRRWCTLNGVTGLIRSHEVRQDGYAIEHDGLCTTVFSAPNYVDQVGNKGAFIRIDSAGEREYVQFEAQPHPPLKPMAYNSPLANAMM</sequence>
<keyword evidence="6" id="KW-0677">Repeat</keyword>
<dbReference type="Proteomes" id="UP000077266">
    <property type="component" value="Unassembled WGS sequence"/>
</dbReference>
<dbReference type="CDD" id="cd07417">
    <property type="entry name" value="MPP_PP5_C"/>
    <property type="match status" value="1"/>
</dbReference>
<dbReference type="OrthoDB" id="445564at2759"/>
<evidence type="ECO:0000256" key="11">
    <source>
        <dbReference type="ARBA" id="ARBA00047986"/>
    </source>
</evidence>
<comment type="function">
    <text evidence="13">Protein phosphatase that specifically binds to and dephosphorylates the molecular chaperone Hsp90. Dephosphorylation positively regulates the Hsp90 chaperone machinery.</text>
</comment>
<dbReference type="FunFam" id="3.60.21.10:FF:000039">
    <property type="entry name" value="Serine/threonine-protein phosphatase"/>
    <property type="match status" value="1"/>
</dbReference>
<dbReference type="Pfam" id="PF08321">
    <property type="entry name" value="PPP5"/>
    <property type="match status" value="1"/>
</dbReference>
<evidence type="ECO:0000313" key="19">
    <source>
        <dbReference type="Proteomes" id="UP000077266"/>
    </source>
</evidence>
<name>A0A165CJN4_EXIGL</name>
<dbReference type="InterPro" id="IPR006186">
    <property type="entry name" value="Ser/Thr-sp_prot-phosphatase"/>
</dbReference>
<feature type="domain" description="Serine/threonine specific protein phosphatases" evidence="17">
    <location>
        <begin position="252"/>
        <end position="257"/>
    </location>
</feature>
<dbReference type="STRING" id="1314781.A0A165CJN4"/>
<dbReference type="InterPro" id="IPR011990">
    <property type="entry name" value="TPR-like_helical_dom_sf"/>
</dbReference>
<dbReference type="EC" id="3.1.3.16" evidence="16"/>
<comment type="catalytic activity">
    <reaction evidence="12">
        <text>O-phospho-L-threonyl-[protein] + H2O = L-threonyl-[protein] + phosphate</text>
        <dbReference type="Rhea" id="RHEA:47004"/>
        <dbReference type="Rhea" id="RHEA-COMP:11060"/>
        <dbReference type="Rhea" id="RHEA-COMP:11605"/>
        <dbReference type="ChEBI" id="CHEBI:15377"/>
        <dbReference type="ChEBI" id="CHEBI:30013"/>
        <dbReference type="ChEBI" id="CHEBI:43474"/>
        <dbReference type="ChEBI" id="CHEBI:61977"/>
        <dbReference type="EC" id="3.1.3.16"/>
    </reaction>
    <physiologicalReaction direction="left-to-right" evidence="12">
        <dbReference type="Rhea" id="RHEA:47005"/>
    </physiologicalReaction>
</comment>
<dbReference type="PANTHER" id="PTHR45668:SF5">
    <property type="entry name" value="SERINE_THREONINE-PROTEIN PHOSPHATASE 5"/>
    <property type="match status" value="1"/>
</dbReference>
<evidence type="ECO:0000256" key="7">
    <source>
        <dbReference type="ARBA" id="ARBA00022801"/>
    </source>
</evidence>
<keyword evidence="19" id="KW-1185">Reference proteome</keyword>
<dbReference type="PRINTS" id="PR00114">
    <property type="entry name" value="STPHPHTASE"/>
</dbReference>
<evidence type="ECO:0000256" key="4">
    <source>
        <dbReference type="ARBA" id="ARBA00008786"/>
    </source>
</evidence>
<dbReference type="InParanoid" id="A0A165CJN4"/>
<dbReference type="GO" id="GO:0046872">
    <property type="term" value="F:metal ion binding"/>
    <property type="evidence" value="ECO:0007669"/>
    <property type="project" value="UniProtKB-KW"/>
</dbReference>
<keyword evidence="7 16" id="KW-0378">Hydrolase</keyword>
<evidence type="ECO:0000256" key="12">
    <source>
        <dbReference type="ARBA" id="ARBA00048832"/>
    </source>
</evidence>
<evidence type="ECO:0000256" key="8">
    <source>
        <dbReference type="ARBA" id="ARBA00022803"/>
    </source>
</evidence>
<reference evidence="18 19" key="1">
    <citation type="journal article" date="2016" name="Mol. Biol. Evol.">
        <title>Comparative Genomics of Early-Diverging Mushroom-Forming Fungi Provides Insights into the Origins of Lignocellulose Decay Capabilities.</title>
        <authorList>
            <person name="Nagy L.G."/>
            <person name="Riley R."/>
            <person name="Tritt A."/>
            <person name="Adam C."/>
            <person name="Daum C."/>
            <person name="Floudas D."/>
            <person name="Sun H."/>
            <person name="Yadav J.S."/>
            <person name="Pangilinan J."/>
            <person name="Larsson K.H."/>
            <person name="Matsuura K."/>
            <person name="Barry K."/>
            <person name="Labutti K."/>
            <person name="Kuo R."/>
            <person name="Ohm R.A."/>
            <person name="Bhattacharya S.S."/>
            <person name="Shirouzu T."/>
            <person name="Yoshinaga Y."/>
            <person name="Martin F.M."/>
            <person name="Grigoriev I.V."/>
            <person name="Hibbett D.S."/>
        </authorList>
    </citation>
    <scope>NUCLEOTIDE SEQUENCE [LARGE SCALE GENOMIC DNA]</scope>
    <source>
        <strain evidence="18 19">HHB12029</strain>
    </source>
</reference>
<evidence type="ECO:0000256" key="14">
    <source>
        <dbReference type="PIRSR" id="PIRSR033096-1"/>
    </source>
</evidence>
<dbReference type="EMBL" id="KV426313">
    <property type="protein sequence ID" value="KZV82587.1"/>
    <property type="molecule type" value="Genomic_DNA"/>
</dbReference>
<keyword evidence="5" id="KW-0479">Metal-binding</keyword>
<dbReference type="InterPro" id="IPR019734">
    <property type="entry name" value="TPR_rpt"/>
</dbReference>
<keyword evidence="10" id="KW-0539">Nucleus</keyword>
<evidence type="ECO:0000259" key="17">
    <source>
        <dbReference type="PROSITE" id="PS00125"/>
    </source>
</evidence>
<gene>
    <name evidence="18" type="ORF">EXIGLDRAFT_702383</name>
</gene>
<organism evidence="18 19">
    <name type="scientific">Exidia glandulosa HHB12029</name>
    <dbReference type="NCBI Taxonomy" id="1314781"/>
    <lineage>
        <taxon>Eukaryota</taxon>
        <taxon>Fungi</taxon>
        <taxon>Dikarya</taxon>
        <taxon>Basidiomycota</taxon>
        <taxon>Agaricomycotina</taxon>
        <taxon>Agaricomycetes</taxon>
        <taxon>Auriculariales</taxon>
        <taxon>Exidiaceae</taxon>
        <taxon>Exidia</taxon>
    </lineage>
</organism>
<keyword evidence="9" id="KW-0464">Manganese</keyword>
<comment type="cofactor">
    <cofactor evidence="2">
        <name>Mg(2+)</name>
        <dbReference type="ChEBI" id="CHEBI:18420"/>
    </cofactor>
</comment>
<dbReference type="PANTHER" id="PTHR45668">
    <property type="entry name" value="SERINE/THREONINE-PROTEIN PHOSPHATASE 5-RELATED"/>
    <property type="match status" value="1"/>
</dbReference>
<evidence type="ECO:0000256" key="2">
    <source>
        <dbReference type="ARBA" id="ARBA00001946"/>
    </source>
</evidence>
<evidence type="ECO:0000256" key="1">
    <source>
        <dbReference type="ARBA" id="ARBA00001936"/>
    </source>
</evidence>
<accession>A0A165CJN4</accession>
<evidence type="ECO:0000256" key="3">
    <source>
        <dbReference type="ARBA" id="ARBA00004123"/>
    </source>
</evidence>
<dbReference type="Pfam" id="PF00515">
    <property type="entry name" value="TPR_1"/>
    <property type="match status" value="1"/>
</dbReference>
<dbReference type="PIRSF" id="PIRSF033096">
    <property type="entry name" value="PPPtase_5"/>
    <property type="match status" value="1"/>
</dbReference>
<comment type="catalytic activity">
    <reaction evidence="11">
        <text>O-phospho-L-seryl-[protein] + H2O = L-seryl-[protein] + phosphate</text>
        <dbReference type="Rhea" id="RHEA:20629"/>
        <dbReference type="Rhea" id="RHEA-COMP:9863"/>
        <dbReference type="Rhea" id="RHEA-COMP:11604"/>
        <dbReference type="ChEBI" id="CHEBI:15377"/>
        <dbReference type="ChEBI" id="CHEBI:29999"/>
        <dbReference type="ChEBI" id="CHEBI:43474"/>
        <dbReference type="ChEBI" id="CHEBI:83421"/>
        <dbReference type="EC" id="3.1.3.16"/>
    </reaction>
    <physiologicalReaction direction="left-to-right" evidence="11">
        <dbReference type="Rhea" id="RHEA:20630"/>
    </physiologicalReaction>
</comment>
<comment type="cofactor">
    <cofactor evidence="1">
        <name>Mn(2+)</name>
        <dbReference type="ChEBI" id="CHEBI:29035"/>
    </cofactor>
</comment>
<dbReference type="SMART" id="SM00156">
    <property type="entry name" value="PP2Ac"/>
    <property type="match status" value="1"/>
</dbReference>
<dbReference type="InterPro" id="IPR013235">
    <property type="entry name" value="PPP_dom"/>
</dbReference>
<evidence type="ECO:0000256" key="16">
    <source>
        <dbReference type="RuleBase" id="RU004273"/>
    </source>
</evidence>
<dbReference type="PROSITE" id="PS50005">
    <property type="entry name" value="TPR"/>
    <property type="match status" value="1"/>
</dbReference>
<dbReference type="GO" id="GO:0004722">
    <property type="term" value="F:protein serine/threonine phosphatase activity"/>
    <property type="evidence" value="ECO:0007669"/>
    <property type="project" value="UniProtKB-EC"/>
</dbReference>
<evidence type="ECO:0000256" key="6">
    <source>
        <dbReference type="ARBA" id="ARBA00022737"/>
    </source>
</evidence>
<evidence type="ECO:0000256" key="10">
    <source>
        <dbReference type="ARBA" id="ARBA00023242"/>
    </source>
</evidence>
<dbReference type="InterPro" id="IPR004843">
    <property type="entry name" value="Calcineurin-like_PHP"/>
</dbReference>
<evidence type="ECO:0000256" key="13">
    <source>
        <dbReference type="ARBA" id="ARBA00059747"/>
    </source>
</evidence>
<dbReference type="InterPro" id="IPR041753">
    <property type="entry name" value="PP5_C"/>
</dbReference>
<dbReference type="Gene3D" id="1.25.40.10">
    <property type="entry name" value="Tetratricopeptide repeat domain"/>
    <property type="match status" value="1"/>
</dbReference>
<evidence type="ECO:0000256" key="15">
    <source>
        <dbReference type="PROSITE-ProRule" id="PRU00339"/>
    </source>
</evidence>
<feature type="active site" description="Proton donor/acceptor" evidence="14">
    <location>
        <position position="256"/>
    </location>
</feature>
<dbReference type="SUPFAM" id="SSF48452">
    <property type="entry name" value="TPR-like"/>
    <property type="match status" value="1"/>
</dbReference>
<dbReference type="Pfam" id="PF00149">
    <property type="entry name" value="Metallophos"/>
    <property type="match status" value="1"/>
</dbReference>
<evidence type="ECO:0000313" key="18">
    <source>
        <dbReference type="EMBL" id="KZV82587.1"/>
    </source>
</evidence>
<keyword evidence="8 15" id="KW-0802">TPR repeat</keyword>
<dbReference type="AlphaFoldDB" id="A0A165CJN4"/>
<dbReference type="SUPFAM" id="SSF56300">
    <property type="entry name" value="Metallo-dependent phosphatases"/>
    <property type="match status" value="1"/>
</dbReference>
<dbReference type="SMART" id="SM00028">
    <property type="entry name" value="TPR"/>
    <property type="match status" value="2"/>
</dbReference>
<dbReference type="InterPro" id="IPR029052">
    <property type="entry name" value="Metallo-depent_PP-like"/>
</dbReference>
<proteinExistence type="inferred from homology"/>
<comment type="similarity">
    <text evidence="4">Belongs to the PPP phosphatase family. PP-5 (PP-T) subfamily.</text>
</comment>
<comment type="subcellular location">
    <subcellularLocation>
        <location evidence="3">Nucleus</location>
    </subcellularLocation>
</comment>
<protein>
    <recommendedName>
        <fullName evidence="16">Serine/threonine-protein phosphatase</fullName>
        <ecNumber evidence="16">3.1.3.16</ecNumber>
    </recommendedName>
</protein>
<dbReference type="FunCoup" id="A0A165CJN4">
    <property type="interactions" value="1024"/>
</dbReference>
<dbReference type="InterPro" id="IPR051134">
    <property type="entry name" value="PPP_phosphatase"/>
</dbReference>